<dbReference type="EMBL" id="JARKIB010000399">
    <property type="protein sequence ID" value="KAJ7711314.1"/>
    <property type="molecule type" value="Genomic_DNA"/>
</dbReference>
<proteinExistence type="predicted"/>
<reference evidence="2" key="1">
    <citation type="submission" date="2023-03" db="EMBL/GenBank/DDBJ databases">
        <title>Massive genome expansion in bonnet fungi (Mycena s.s.) driven by repeated elements and novel gene families across ecological guilds.</title>
        <authorList>
            <consortium name="Lawrence Berkeley National Laboratory"/>
            <person name="Harder C.B."/>
            <person name="Miyauchi S."/>
            <person name="Viragh M."/>
            <person name="Kuo A."/>
            <person name="Thoen E."/>
            <person name="Andreopoulos B."/>
            <person name="Lu D."/>
            <person name="Skrede I."/>
            <person name="Drula E."/>
            <person name="Henrissat B."/>
            <person name="Morin E."/>
            <person name="Kohler A."/>
            <person name="Barry K."/>
            <person name="LaButti K."/>
            <person name="Morin E."/>
            <person name="Salamov A."/>
            <person name="Lipzen A."/>
            <person name="Mereny Z."/>
            <person name="Hegedus B."/>
            <person name="Baldrian P."/>
            <person name="Stursova M."/>
            <person name="Weitz H."/>
            <person name="Taylor A."/>
            <person name="Grigoriev I.V."/>
            <person name="Nagy L.G."/>
            <person name="Martin F."/>
            <person name="Kauserud H."/>
        </authorList>
    </citation>
    <scope>NUCLEOTIDE SEQUENCE</scope>
    <source>
        <strain evidence="2">CBHHK182m</strain>
    </source>
</reference>
<gene>
    <name evidence="2" type="ORF">B0H16DRAFT_1745262</name>
</gene>
<feature type="compositionally biased region" description="Low complexity" evidence="1">
    <location>
        <begin position="241"/>
        <end position="257"/>
    </location>
</feature>
<feature type="compositionally biased region" description="Basic and acidic residues" evidence="1">
    <location>
        <begin position="177"/>
        <end position="187"/>
    </location>
</feature>
<sequence length="306" mass="33081">MVEAGLRAQEGAGTSAKGRILIRLKVLSVTHPEIVTISQCPPALVPLHPPTLLRPKNQPAQLDARLPPWSTTPSQPLRQQDVGVGPGAAGAPTHHKKIHGPCRQGQLLKNRLAVLPPTQGSGSRSRDRPVPPVASSSRQQTPRTSITVPPPQTPGRNAANRLLTQLNQQTQMASPGPRDRDFSDDSSHSSSDSNLPPAPLQPRRVARSRMQPLTVLHTDTEEESPANNRPSRPHVRPPHSRQPSGSQASAQGEGSQSDAWAGYQIDQAKYAWAEDATLRANPASADCQAFYGQHIEHYGYKCRLCS</sequence>
<name>A0AAD7MCY2_9AGAR</name>
<evidence type="ECO:0000256" key="1">
    <source>
        <dbReference type="SAM" id="MobiDB-lite"/>
    </source>
</evidence>
<evidence type="ECO:0000313" key="3">
    <source>
        <dbReference type="Proteomes" id="UP001215598"/>
    </source>
</evidence>
<feature type="compositionally biased region" description="Polar residues" evidence="1">
    <location>
        <begin position="69"/>
        <end position="78"/>
    </location>
</feature>
<feature type="compositionally biased region" description="Polar residues" evidence="1">
    <location>
        <begin position="134"/>
        <end position="147"/>
    </location>
</feature>
<feature type="region of interest" description="Disordered" evidence="1">
    <location>
        <begin position="62"/>
        <end position="100"/>
    </location>
</feature>
<organism evidence="2 3">
    <name type="scientific">Mycena metata</name>
    <dbReference type="NCBI Taxonomy" id="1033252"/>
    <lineage>
        <taxon>Eukaryota</taxon>
        <taxon>Fungi</taxon>
        <taxon>Dikarya</taxon>
        <taxon>Basidiomycota</taxon>
        <taxon>Agaricomycotina</taxon>
        <taxon>Agaricomycetes</taxon>
        <taxon>Agaricomycetidae</taxon>
        <taxon>Agaricales</taxon>
        <taxon>Marasmiineae</taxon>
        <taxon>Mycenaceae</taxon>
        <taxon>Mycena</taxon>
    </lineage>
</organism>
<evidence type="ECO:0000313" key="2">
    <source>
        <dbReference type="EMBL" id="KAJ7711314.1"/>
    </source>
</evidence>
<comment type="caution">
    <text evidence="2">The sequence shown here is derived from an EMBL/GenBank/DDBJ whole genome shotgun (WGS) entry which is preliminary data.</text>
</comment>
<protein>
    <submittedName>
        <fullName evidence="2">Uncharacterized protein</fullName>
    </submittedName>
</protein>
<keyword evidence="3" id="KW-1185">Reference proteome</keyword>
<dbReference type="Proteomes" id="UP001215598">
    <property type="component" value="Unassembled WGS sequence"/>
</dbReference>
<feature type="region of interest" description="Disordered" evidence="1">
    <location>
        <begin position="115"/>
        <end position="257"/>
    </location>
</feature>
<feature type="compositionally biased region" description="Low complexity" evidence="1">
    <location>
        <begin position="156"/>
        <end position="171"/>
    </location>
</feature>
<accession>A0AAD7MCY2</accession>
<dbReference type="AlphaFoldDB" id="A0AAD7MCY2"/>